<evidence type="ECO:0000256" key="1">
    <source>
        <dbReference type="ARBA" id="ARBA00004370"/>
    </source>
</evidence>
<reference evidence="11 12" key="1">
    <citation type="submission" date="2023-09" db="EMBL/GenBank/DDBJ databases">
        <authorList>
            <person name="Rey-Velasco X."/>
        </authorList>
    </citation>
    <scope>NUCLEOTIDE SEQUENCE [LARGE SCALE GENOMIC DNA]</scope>
    <source>
        <strain evidence="11 12">W345</strain>
    </source>
</reference>
<dbReference type="Gene3D" id="2.60.40.3500">
    <property type="match status" value="1"/>
</dbReference>
<dbReference type="InterPro" id="IPR004846">
    <property type="entry name" value="T2SS/T3SS_dom"/>
</dbReference>
<evidence type="ECO:0000313" key="11">
    <source>
        <dbReference type="EMBL" id="MDT0497872.1"/>
    </source>
</evidence>
<dbReference type="PANTHER" id="PTHR30604:SF1">
    <property type="entry name" value="DNA UTILIZATION PROTEIN HOFQ"/>
    <property type="match status" value="1"/>
</dbReference>
<feature type="signal peptide" evidence="9">
    <location>
        <begin position="1"/>
        <end position="25"/>
    </location>
</feature>
<keyword evidence="2 8" id="KW-0813">Transport</keyword>
<gene>
    <name evidence="11" type="primary">pilQ</name>
    <name evidence="11" type="ORF">RM530_10935</name>
</gene>
<dbReference type="Pfam" id="PF03958">
    <property type="entry name" value="Secretin_N"/>
    <property type="match status" value="1"/>
</dbReference>
<evidence type="ECO:0000256" key="6">
    <source>
        <dbReference type="ARBA" id="ARBA00023237"/>
    </source>
</evidence>
<keyword evidence="3 9" id="KW-0732">Signal</keyword>
<keyword evidence="12" id="KW-1185">Reference proteome</keyword>
<dbReference type="EMBL" id="JAVRIC010000014">
    <property type="protein sequence ID" value="MDT0497872.1"/>
    <property type="molecule type" value="Genomic_DNA"/>
</dbReference>
<evidence type="ECO:0000256" key="7">
    <source>
        <dbReference type="RuleBase" id="RU004003"/>
    </source>
</evidence>
<comment type="subcellular location">
    <subcellularLocation>
        <location evidence="8">Cell outer membrane</location>
    </subcellularLocation>
    <subcellularLocation>
        <location evidence="1">Membrane</location>
    </subcellularLocation>
</comment>
<dbReference type="InterPro" id="IPR021731">
    <property type="entry name" value="AMIN_dom"/>
</dbReference>
<dbReference type="Gene3D" id="2.60.40.3470">
    <property type="match status" value="1"/>
</dbReference>
<evidence type="ECO:0000256" key="3">
    <source>
        <dbReference type="ARBA" id="ARBA00022729"/>
    </source>
</evidence>
<evidence type="ECO:0000256" key="5">
    <source>
        <dbReference type="ARBA" id="ARBA00023136"/>
    </source>
</evidence>
<keyword evidence="6" id="KW-0998">Cell outer membrane</keyword>
<proteinExistence type="inferred from homology"/>
<organism evidence="11 12">
    <name type="scientific">Banduia mediterranea</name>
    <dbReference type="NCBI Taxonomy" id="3075609"/>
    <lineage>
        <taxon>Bacteria</taxon>
        <taxon>Pseudomonadati</taxon>
        <taxon>Pseudomonadota</taxon>
        <taxon>Gammaproteobacteria</taxon>
        <taxon>Nevskiales</taxon>
        <taxon>Algiphilaceae</taxon>
        <taxon>Banduia</taxon>
    </lineage>
</organism>
<dbReference type="Pfam" id="PF11741">
    <property type="entry name" value="AMIN"/>
    <property type="match status" value="2"/>
</dbReference>
<keyword evidence="5" id="KW-0472">Membrane</keyword>
<dbReference type="InterPro" id="IPR011662">
    <property type="entry name" value="Secretin/TonB_short_N"/>
</dbReference>
<dbReference type="Gene3D" id="3.30.1370.120">
    <property type="match status" value="1"/>
</dbReference>
<feature type="domain" description="Secretin/TonB short N-terminal" evidence="10">
    <location>
        <begin position="292"/>
        <end position="340"/>
    </location>
</feature>
<dbReference type="InterPro" id="IPR001775">
    <property type="entry name" value="GspD/PilQ"/>
</dbReference>
<dbReference type="PRINTS" id="PR00811">
    <property type="entry name" value="BCTERIALGSPD"/>
</dbReference>
<comment type="similarity">
    <text evidence="7">Belongs to the bacterial secretin family.</text>
</comment>
<sequence length="691" mass="74217">MKNRTPSFAFVALALLWSLALPASAATSRALQSIDFSLADGERVLLTLTLSEPAPEPHIFTVETPARLSLDLPDTRLAVVERLKRINIGAVRNVAAAESKGRTRVVVEMTTMLPHRVRTDGNKIYLELLGAGHSSGATIEAPRRGAQLQGVDFRRGEKGEGRVIVRLSDPQTPVDVREEGGRVIARFKNASVSDPLLKRLDVLDFATPVKYIDTVRSGINTEVVVTPTAGDFEQAAYQSGNVFTLELQPLTASQVEERRQTEPQYTGERISLSFQNVDVRSLLQIIADVAGTNMVVSDSVQGEIAMRLQNVPWDQALDIILRTKGLGMRQEGNVMLVAPLTELAEREKAELEAAQQKVDLAPLRSELIQVNYAKAAEMAALLAGETSILSERGRVSVDERTNSMLVLETREKLAEIRSLVARLDIPVRQVLIESRIVVASDDFARDLGTRFGVSTIGSIGDAQVGTSGNVEGARSTIGIGEDTGTNIPTLDDSLSVSLPAAVSSPGRFGLAILGSDYLVDLELSALQAEGRGEVISNPRVITANAKQALVEQGREIPYQESTSSGATSVSFKKAVLSLTVTPQITPDARVIMDISVTNDTQGEDVNTGTGGSAPAIDTQRLTTQVLVNNGATVVLGGVFQQDNSSSSTKVPFLGDIPLLGALFRSNSSSSIKRELLIFVTPKILQEGLRVE</sequence>
<dbReference type="RefSeq" id="WP_311365264.1">
    <property type="nucleotide sequence ID" value="NZ_JAVRIC010000014.1"/>
</dbReference>
<evidence type="ECO:0000259" key="10">
    <source>
        <dbReference type="SMART" id="SM00965"/>
    </source>
</evidence>
<protein>
    <submittedName>
        <fullName evidence="11">Type IV pilus secretin PilQ</fullName>
    </submittedName>
</protein>
<evidence type="ECO:0000313" key="12">
    <source>
        <dbReference type="Proteomes" id="UP001254608"/>
    </source>
</evidence>
<evidence type="ECO:0000256" key="8">
    <source>
        <dbReference type="RuleBase" id="RU004004"/>
    </source>
</evidence>
<feature type="chain" id="PRO_5046589643" evidence="9">
    <location>
        <begin position="26"/>
        <end position="691"/>
    </location>
</feature>
<dbReference type="InterPro" id="IPR005644">
    <property type="entry name" value="NolW-like"/>
</dbReference>
<dbReference type="NCBIfam" id="TIGR02515">
    <property type="entry name" value="IV_pilus_PilQ"/>
    <property type="match status" value="1"/>
</dbReference>
<dbReference type="PANTHER" id="PTHR30604">
    <property type="entry name" value="PROTEIN TRANSPORT PROTEIN HOFQ"/>
    <property type="match status" value="1"/>
</dbReference>
<dbReference type="Gene3D" id="3.30.1370.130">
    <property type="match status" value="1"/>
</dbReference>
<evidence type="ECO:0000256" key="2">
    <source>
        <dbReference type="ARBA" id="ARBA00022448"/>
    </source>
</evidence>
<dbReference type="Pfam" id="PF00263">
    <property type="entry name" value="Secretin"/>
    <property type="match status" value="1"/>
</dbReference>
<dbReference type="Proteomes" id="UP001254608">
    <property type="component" value="Unassembled WGS sequence"/>
</dbReference>
<dbReference type="InterPro" id="IPR038591">
    <property type="entry name" value="NolW-like_sf"/>
</dbReference>
<dbReference type="InterPro" id="IPR051808">
    <property type="entry name" value="Type_IV_pilus_biogenesis"/>
</dbReference>
<name>A0ABU2WJ57_9GAMM</name>
<evidence type="ECO:0000256" key="9">
    <source>
        <dbReference type="SAM" id="SignalP"/>
    </source>
</evidence>
<dbReference type="SMART" id="SM00965">
    <property type="entry name" value="STN"/>
    <property type="match status" value="1"/>
</dbReference>
<comment type="caution">
    <text evidence="11">The sequence shown here is derived from an EMBL/GenBank/DDBJ whole genome shotgun (WGS) entry which is preliminary data.</text>
</comment>
<accession>A0ABU2WJ57</accession>
<evidence type="ECO:0000256" key="4">
    <source>
        <dbReference type="ARBA" id="ARBA00022927"/>
    </source>
</evidence>
<keyword evidence="4" id="KW-0653">Protein transport</keyword>
<dbReference type="Pfam" id="PF07660">
    <property type="entry name" value="STN"/>
    <property type="match status" value="1"/>
</dbReference>
<dbReference type="InterPro" id="IPR013355">
    <property type="entry name" value="Pilus_4_PilQ"/>
</dbReference>